<feature type="compositionally biased region" description="Basic residues" evidence="1">
    <location>
        <begin position="33"/>
        <end position="47"/>
    </location>
</feature>
<feature type="region of interest" description="Disordered" evidence="1">
    <location>
        <begin position="124"/>
        <end position="150"/>
    </location>
</feature>
<dbReference type="AlphaFoldDB" id="A0A9P5H0V2"/>
<accession>A0A9P5H0V2</accession>
<evidence type="ECO:0000256" key="1">
    <source>
        <dbReference type="SAM" id="MobiDB-lite"/>
    </source>
</evidence>
<name>A0A9P5H0V2_9HYPO</name>
<dbReference type="EMBL" id="JAANBB010000253">
    <property type="protein sequence ID" value="KAF7545445.1"/>
    <property type="molecule type" value="Genomic_DNA"/>
</dbReference>
<sequence length="314" mass="34852">MPGFNRNPERQEDPYPRLTTFDSTFIARTAPPTRRRSHRTQRNRQPIRRREARTIQHQQHQQPQLSRGSGRVVIGSRPLTQPTPSLPTVQESLSTLTPAAGSLAQNIQGNVWSQEALRHVSEHGFLGSNTSSPDSNINQQTHAAPPQIQVTPPSDMAANTWSLIPTEPESFDAASPFADANHPIPSQYPSPGFSPQPVAFEDHPRIALLVTGPYGRPQPWHVTMHIQLEFSFISYRAASNLGCTFEIGPPGWASQGIPTPGGLVWPRHWVSGVSIEPGWDGAVFQRITTNFIVLDPFWTQTDIVLGKPILNRML</sequence>
<proteinExistence type="predicted"/>
<dbReference type="Proteomes" id="UP000722485">
    <property type="component" value="Unassembled WGS sequence"/>
</dbReference>
<feature type="compositionally biased region" description="Polar residues" evidence="1">
    <location>
        <begin position="78"/>
        <end position="89"/>
    </location>
</feature>
<evidence type="ECO:0000313" key="2">
    <source>
        <dbReference type="EMBL" id="KAF7545445.1"/>
    </source>
</evidence>
<dbReference type="OrthoDB" id="5094489at2759"/>
<reference evidence="2" key="1">
    <citation type="submission" date="2020-03" db="EMBL/GenBank/DDBJ databases">
        <title>Draft Genome Sequence of Cylindrodendrum hubeiense.</title>
        <authorList>
            <person name="Buettner E."/>
            <person name="Kellner H."/>
        </authorList>
    </citation>
    <scope>NUCLEOTIDE SEQUENCE</scope>
    <source>
        <strain evidence="2">IHI 201604</strain>
    </source>
</reference>
<organism evidence="2 3">
    <name type="scientific">Cylindrodendrum hubeiense</name>
    <dbReference type="NCBI Taxonomy" id="595255"/>
    <lineage>
        <taxon>Eukaryota</taxon>
        <taxon>Fungi</taxon>
        <taxon>Dikarya</taxon>
        <taxon>Ascomycota</taxon>
        <taxon>Pezizomycotina</taxon>
        <taxon>Sordariomycetes</taxon>
        <taxon>Hypocreomycetidae</taxon>
        <taxon>Hypocreales</taxon>
        <taxon>Nectriaceae</taxon>
        <taxon>Cylindrodendrum</taxon>
    </lineage>
</organism>
<feature type="compositionally biased region" description="Polar residues" evidence="1">
    <location>
        <begin position="127"/>
        <end position="150"/>
    </location>
</feature>
<comment type="caution">
    <text evidence="2">The sequence shown here is derived from an EMBL/GenBank/DDBJ whole genome shotgun (WGS) entry which is preliminary data.</text>
</comment>
<keyword evidence="3" id="KW-1185">Reference proteome</keyword>
<feature type="region of interest" description="Disordered" evidence="1">
    <location>
        <begin position="1"/>
        <end position="89"/>
    </location>
</feature>
<gene>
    <name evidence="2" type="ORF">G7Z17_g9167</name>
</gene>
<protein>
    <submittedName>
        <fullName evidence="2">Uncharacterized protein</fullName>
    </submittedName>
</protein>
<evidence type="ECO:0000313" key="3">
    <source>
        <dbReference type="Proteomes" id="UP000722485"/>
    </source>
</evidence>